<dbReference type="STRING" id="928856.SAMN04488049_11398"/>
<reference evidence="2 3" key="1">
    <citation type="submission" date="2015-09" db="EMBL/GenBank/DDBJ databases">
        <authorList>
            <consortium name="Swine Surveillance"/>
        </authorList>
    </citation>
    <scope>NUCLEOTIDE SEQUENCE [LARGE SCALE GENOMIC DNA]</scope>
    <source>
        <strain evidence="2 3">CECT 7557</strain>
    </source>
</reference>
<dbReference type="Gene3D" id="2.60.40.1220">
    <property type="match status" value="2"/>
</dbReference>
<dbReference type="RefSeq" id="WP_058288343.1">
    <property type="nucleotide sequence ID" value="NZ_CYSD01000002.1"/>
</dbReference>
<dbReference type="Gene3D" id="2.60.120.260">
    <property type="entry name" value="Galactose-binding domain-like"/>
    <property type="match status" value="3"/>
</dbReference>
<dbReference type="EMBL" id="CYSD01000002">
    <property type="protein sequence ID" value="CUH75006.1"/>
    <property type="molecule type" value="Genomic_DNA"/>
</dbReference>
<evidence type="ECO:0000313" key="2">
    <source>
        <dbReference type="EMBL" id="CUH75006.1"/>
    </source>
</evidence>
<keyword evidence="3" id="KW-1185">Reference proteome</keyword>
<protein>
    <submittedName>
        <fullName evidence="2">Uncharacterized protein</fullName>
    </submittedName>
</protein>
<keyword evidence="1" id="KW-0732">Signal</keyword>
<evidence type="ECO:0000313" key="3">
    <source>
        <dbReference type="Proteomes" id="UP000052022"/>
    </source>
</evidence>
<organism evidence="2 3">
    <name type="scientific">Tritonibacter multivorans</name>
    <dbReference type="NCBI Taxonomy" id="928856"/>
    <lineage>
        <taxon>Bacteria</taxon>
        <taxon>Pseudomonadati</taxon>
        <taxon>Pseudomonadota</taxon>
        <taxon>Alphaproteobacteria</taxon>
        <taxon>Rhodobacterales</taxon>
        <taxon>Paracoccaceae</taxon>
        <taxon>Tritonibacter</taxon>
    </lineage>
</organism>
<dbReference type="InterPro" id="IPR014755">
    <property type="entry name" value="Cu-Rt/internalin_Ig-like"/>
</dbReference>
<gene>
    <name evidence="2" type="ORF">TRM7557_00188</name>
</gene>
<proteinExistence type="predicted"/>
<dbReference type="AlphaFoldDB" id="A0A0P1G076"/>
<sequence length="1005" mass="100188">MDEENNAEIAQDPFRIEVETLNLTGFVVRSNNSASAGAYAQAGGSGEQRASYTFSATDGAYDLTIGHFDENDGQSTMSLLVNGSLAGSFTWDQDAGGALANASSFATYTLSGVPLAAGDLIELVGTKDGGEPLRTDYIDFTFVGAGGGDTLAPVVSAASAPDISLADAGNASTSITVTFSDNAAIDVASIDITDLTVTGPGGPLTVSAVSVDTNTDGTPRTATYTVAAPGGTWDAPDAGSYTVALAADAVLDTSGNAVAEDPALAAFTADFSEPSPDPVRVEVEDMLLTNFVTRNSGNASAGAYAQAGGSGEQRAAYTFTDAAGSYDITIGHFDENDGQSTMSLLVNGALAGSFIWDQDAGDALANPSSFATYTISGVPLAAGDLVELVGTKDGGEPLRTDYIDFTFVGAGGGDTLAPVVSAASAPDISLADAGNASTSITVTFSDNAAIDVASIDVTDLTVTGPGGPLTVSAVSVDTNTDGTPRTATYTVAAPGGTWDGPDAGSYTVALAGDAVLDTSGNAVAEDPTLAAFTVDLSVPTPDPFRVEAEALTIISGFVIRNNGNASSGQYLQSGGSGEQRASYTFTSENGIYDITIGHFDESDGQSTMSLLVNGVLIETFTWDQDAGAAIANASAFATYTISDVTLEAGDVVEILGTPNASEPLRTDYLEFTYTGASATDTTPPQVDAVVAPDIGAPEDGTATTDITLTFSDDTALDVSSIDIGDITVTGPGGAVLTVASATVDVGADGSPRAVTYTVNAPGGTWDGADDGTYSVALAADEVLDTSGNAAPENAALASFEVALADTTPPQVDAVVAPDIGAPEDGSASTDITLTFSDDTALDVSSIDIGDITVTGPGGAVLTVASATVDVGADGSPRAVTYTVNAPGGTWDGADDGTYSVALAADEVLDTSGNAAPEDLALASFEVALADTTPPQVDAVVAPDIGAPEDGTATTDITLTFSDDTALDVSSIDIGDITVTGPGGAVLTVASATVDVGADGSPRGAA</sequence>
<dbReference type="Proteomes" id="UP000052022">
    <property type="component" value="Unassembled WGS sequence"/>
</dbReference>
<dbReference type="OrthoDB" id="9773411at2"/>
<accession>A0A0P1G076</accession>
<evidence type="ECO:0000256" key="1">
    <source>
        <dbReference type="ARBA" id="ARBA00022729"/>
    </source>
</evidence>
<name>A0A0P1G076_9RHOB</name>